<reference evidence="3" key="1">
    <citation type="journal article" date="2005" name="BMC Biol.">
        <title>The sequence of rice chromosomes 11 and 12, rich in disease resistance genes and recent gene duplications.</title>
        <authorList>
            <consortium name="The rice chromosomes 11 and 12 sequencing consortia"/>
        </authorList>
    </citation>
    <scope>NUCLEOTIDE SEQUENCE [LARGE SCALE GENOMIC DNA]</scope>
</reference>
<feature type="region of interest" description="Disordered" evidence="1">
    <location>
        <begin position="326"/>
        <end position="347"/>
    </location>
</feature>
<reference evidence="3" key="3">
    <citation type="submission" date="2006-01" db="EMBL/GenBank/DDBJ databases">
        <authorList>
            <person name="Buell R."/>
        </authorList>
    </citation>
    <scope>NUCLEOTIDE SEQUENCE</scope>
</reference>
<dbReference type="EMBL" id="DP000010">
    <property type="protein sequence ID" value="ABA93686.1"/>
    <property type="molecule type" value="Genomic_DNA"/>
</dbReference>
<dbReference type="Pfam" id="PF00665">
    <property type="entry name" value="rve"/>
    <property type="match status" value="1"/>
</dbReference>
<protein>
    <submittedName>
        <fullName evidence="3">Retrotransposon protein, putative, Ty1-copia subclass</fullName>
    </submittedName>
</protein>
<dbReference type="InterPro" id="IPR057670">
    <property type="entry name" value="SH3_retrovirus"/>
</dbReference>
<dbReference type="Pfam" id="PF13976">
    <property type="entry name" value="gag_pre-integrs"/>
    <property type="match status" value="1"/>
</dbReference>
<sequence>MEMSCIWEMTTRVRSWTHDGMAHMMKVVRHILGMARNLISLTRLDAEGYKYSGSGGVVKVSKGSLVYMIGDLNSAKLYVLRGSTLHGSVSAAIVSNNEPSNTNLWHMRLGHMSEFGMAKLMKRNLLDGCTQGNMKLCEHCVFGKDKRVKFNTSVHRTKGILDYLHADLWGPSRKPSNGCARYMLTIIDDYSRKVWTYFLKNKDDTFVAFKEWKVMIKRQIEKEVKVLRIDNGGEFCSDAFDDYCRKEGIVRHHTIPYTPQQNGVAECMNRTIISMARCMLSNAHMNKCFWAEAANTACYLINRLPSIPLNKKTPIEWGLRGVSHSLHASSGGSRPRHPHAGSATGSRVKGYKLWNPENKRTFLSRSVVFNEYVMFNDSLSTDVIPGGSNEEQQYVNVQVEHMDDQETEIVDNDVHDTVQHSPPVLQPQDQPIAHRRTKRSCGALVRLIEECDMVYYAFNCAKQVKNTHEPAAYTEAVVSGDREKWISTMQEEMQSLEKNDTWELVRLPKQKKTVRCKWIFKRKEGLSLSEPPRFKARYLGGTTDACLKFGRTDKGLVGYVDSNFLSDLDKRRSLTGNVFTIGSCAVSWKATLQPVVAQSTTEAKYMVIAEACKESVWLKGLFAELCGVDSCINLFCDSQSAIYLTKDQMFHERKKHIDIKYHYVRWRHVARAFAQTCRNY</sequence>
<dbReference type="GO" id="GO:0015074">
    <property type="term" value="P:DNA integration"/>
    <property type="evidence" value="ECO:0007669"/>
    <property type="project" value="InterPro"/>
</dbReference>
<evidence type="ECO:0000256" key="1">
    <source>
        <dbReference type="SAM" id="MobiDB-lite"/>
    </source>
</evidence>
<dbReference type="CDD" id="cd09272">
    <property type="entry name" value="RNase_HI_RT_Ty1"/>
    <property type="match status" value="1"/>
</dbReference>
<evidence type="ECO:0000259" key="2">
    <source>
        <dbReference type="PROSITE" id="PS50994"/>
    </source>
</evidence>
<dbReference type="GO" id="GO:0003676">
    <property type="term" value="F:nucleic acid binding"/>
    <property type="evidence" value="ECO:0007669"/>
    <property type="project" value="InterPro"/>
</dbReference>
<dbReference type="PROSITE" id="PS50994">
    <property type="entry name" value="INTEGRASE"/>
    <property type="match status" value="1"/>
</dbReference>
<dbReference type="InterPro" id="IPR039537">
    <property type="entry name" value="Retrotran_Ty1/copia-like"/>
</dbReference>
<feature type="domain" description="Integrase catalytic" evidence="2">
    <location>
        <begin position="154"/>
        <end position="322"/>
    </location>
</feature>
<dbReference type="AlphaFoldDB" id="Q2R488"/>
<organism evidence="3">
    <name type="scientific">Oryza sativa subsp. japonica</name>
    <name type="common">Rice</name>
    <dbReference type="NCBI Taxonomy" id="39947"/>
    <lineage>
        <taxon>Eukaryota</taxon>
        <taxon>Viridiplantae</taxon>
        <taxon>Streptophyta</taxon>
        <taxon>Embryophyta</taxon>
        <taxon>Tracheophyta</taxon>
        <taxon>Spermatophyta</taxon>
        <taxon>Magnoliopsida</taxon>
        <taxon>Liliopsida</taxon>
        <taxon>Poales</taxon>
        <taxon>Poaceae</taxon>
        <taxon>BOP clade</taxon>
        <taxon>Oryzoideae</taxon>
        <taxon>Oryzeae</taxon>
        <taxon>Oryzinae</taxon>
        <taxon>Oryza</taxon>
        <taxon>Oryza sativa</taxon>
    </lineage>
</organism>
<evidence type="ECO:0000313" key="3">
    <source>
        <dbReference type="EMBL" id="ABA93686.1"/>
    </source>
</evidence>
<dbReference type="InterPro" id="IPR036397">
    <property type="entry name" value="RNaseH_sf"/>
</dbReference>
<gene>
    <name evidence="3" type="ordered locus">LOC_Os11g29320</name>
</gene>
<dbReference type="SUPFAM" id="SSF53098">
    <property type="entry name" value="Ribonuclease H-like"/>
    <property type="match status" value="1"/>
</dbReference>
<dbReference type="InterPro" id="IPR001584">
    <property type="entry name" value="Integrase_cat-core"/>
</dbReference>
<dbReference type="InterPro" id="IPR012337">
    <property type="entry name" value="RNaseH-like_sf"/>
</dbReference>
<proteinExistence type="predicted"/>
<dbReference type="PANTHER" id="PTHR42648">
    <property type="entry name" value="TRANSPOSASE, PUTATIVE-RELATED"/>
    <property type="match status" value="1"/>
</dbReference>
<dbReference type="Gene3D" id="3.30.420.10">
    <property type="entry name" value="Ribonuclease H-like superfamily/Ribonuclease H"/>
    <property type="match status" value="1"/>
</dbReference>
<dbReference type="Pfam" id="PF25597">
    <property type="entry name" value="SH3_retrovirus"/>
    <property type="match status" value="1"/>
</dbReference>
<reference evidence="3" key="2">
    <citation type="submission" date="2005-04" db="EMBL/GenBank/DDBJ databases">
        <authorList>
            <person name="Buell C.R."/>
            <person name="Wing R.A."/>
            <person name="McCombie W.A."/>
            <person name="Ouyang S."/>
        </authorList>
    </citation>
    <scope>NUCLEOTIDE SEQUENCE</scope>
</reference>
<accession>Q2R488</accession>
<name>Q2R488_ORYSJ</name>
<dbReference type="InterPro" id="IPR025724">
    <property type="entry name" value="GAG-pre-integrase_dom"/>
</dbReference>
<dbReference type="PANTHER" id="PTHR42648:SF28">
    <property type="entry name" value="TRANSPOSON-ENCODED PROTEIN WITH RIBONUCLEASE H-LIKE AND RETROVIRUS ZINC FINGER-LIKE DOMAINS"/>
    <property type="match status" value="1"/>
</dbReference>